<name>A0A392R3J9_9FABA</name>
<sequence>MVIQFTSYMNPSQYKNDRESTVARDFDFLVDAVKAKLSGWKATNLSFAGRVTLAKFVVQAIHVYSLMTIPIP</sequence>
<keyword evidence="2" id="KW-1185">Reference proteome</keyword>
<comment type="caution">
    <text evidence="1">The sequence shown here is derived from an EMBL/GenBank/DDBJ whole genome shotgun (WGS) entry which is preliminary data.</text>
</comment>
<reference evidence="1 2" key="1">
    <citation type="journal article" date="2018" name="Front. Plant Sci.">
        <title>Red Clover (Trifolium pratense) and Zigzag Clover (T. medium) - A Picture of Genomic Similarities and Differences.</title>
        <authorList>
            <person name="Dluhosova J."/>
            <person name="Istvanek J."/>
            <person name="Nedelnik J."/>
            <person name="Repkova J."/>
        </authorList>
    </citation>
    <scope>NUCLEOTIDE SEQUENCE [LARGE SCALE GENOMIC DNA]</scope>
    <source>
        <strain evidence="2">cv. 10/8</strain>
        <tissue evidence="1">Leaf</tissue>
    </source>
</reference>
<evidence type="ECO:0000313" key="1">
    <source>
        <dbReference type="EMBL" id="MCI30807.1"/>
    </source>
</evidence>
<dbReference type="Proteomes" id="UP000265520">
    <property type="component" value="Unassembled WGS sequence"/>
</dbReference>
<organism evidence="1 2">
    <name type="scientific">Trifolium medium</name>
    <dbReference type="NCBI Taxonomy" id="97028"/>
    <lineage>
        <taxon>Eukaryota</taxon>
        <taxon>Viridiplantae</taxon>
        <taxon>Streptophyta</taxon>
        <taxon>Embryophyta</taxon>
        <taxon>Tracheophyta</taxon>
        <taxon>Spermatophyta</taxon>
        <taxon>Magnoliopsida</taxon>
        <taxon>eudicotyledons</taxon>
        <taxon>Gunneridae</taxon>
        <taxon>Pentapetalae</taxon>
        <taxon>rosids</taxon>
        <taxon>fabids</taxon>
        <taxon>Fabales</taxon>
        <taxon>Fabaceae</taxon>
        <taxon>Papilionoideae</taxon>
        <taxon>50 kb inversion clade</taxon>
        <taxon>NPAAA clade</taxon>
        <taxon>Hologalegina</taxon>
        <taxon>IRL clade</taxon>
        <taxon>Trifolieae</taxon>
        <taxon>Trifolium</taxon>
    </lineage>
</organism>
<accession>A0A392R3J9</accession>
<proteinExistence type="predicted"/>
<dbReference type="AlphaFoldDB" id="A0A392R3J9"/>
<feature type="non-terminal residue" evidence="1">
    <location>
        <position position="72"/>
    </location>
</feature>
<evidence type="ECO:0000313" key="2">
    <source>
        <dbReference type="Proteomes" id="UP000265520"/>
    </source>
</evidence>
<dbReference type="EMBL" id="LXQA010182346">
    <property type="protein sequence ID" value="MCI30807.1"/>
    <property type="molecule type" value="Genomic_DNA"/>
</dbReference>
<protein>
    <submittedName>
        <fullName evidence="1">Putative ribonuclease H protein</fullName>
    </submittedName>
</protein>